<dbReference type="CDD" id="cd01948">
    <property type="entry name" value="EAL"/>
    <property type="match status" value="1"/>
</dbReference>
<dbReference type="Gene3D" id="3.20.20.450">
    <property type="entry name" value="EAL domain"/>
    <property type="match status" value="1"/>
</dbReference>
<organism evidence="4 5">
    <name type="scientific">Sporosarcina aquimarina</name>
    <dbReference type="NCBI Taxonomy" id="114975"/>
    <lineage>
        <taxon>Bacteria</taxon>
        <taxon>Bacillati</taxon>
        <taxon>Bacillota</taxon>
        <taxon>Bacilli</taxon>
        <taxon>Bacillales</taxon>
        <taxon>Caryophanaceae</taxon>
        <taxon>Sporosarcina</taxon>
    </lineage>
</organism>
<dbReference type="InterPro" id="IPR000160">
    <property type="entry name" value="GGDEF_dom"/>
</dbReference>
<dbReference type="InterPro" id="IPR001633">
    <property type="entry name" value="EAL_dom"/>
</dbReference>
<dbReference type="PROSITE" id="PS50887">
    <property type="entry name" value="GGDEF"/>
    <property type="match status" value="1"/>
</dbReference>
<keyword evidence="5" id="KW-1185">Reference proteome</keyword>
<dbReference type="PANTHER" id="PTHR44757">
    <property type="entry name" value="DIGUANYLATE CYCLASE DGCP"/>
    <property type="match status" value="1"/>
</dbReference>
<accession>A0ABU4FVR8</accession>
<dbReference type="PROSITE" id="PS50112">
    <property type="entry name" value="PAS"/>
    <property type="match status" value="1"/>
</dbReference>
<evidence type="ECO:0000259" key="2">
    <source>
        <dbReference type="PROSITE" id="PS50883"/>
    </source>
</evidence>
<dbReference type="InterPro" id="IPR035965">
    <property type="entry name" value="PAS-like_dom_sf"/>
</dbReference>
<dbReference type="Proteomes" id="UP001280629">
    <property type="component" value="Unassembled WGS sequence"/>
</dbReference>
<dbReference type="NCBIfam" id="TIGR00229">
    <property type="entry name" value="sensory_box"/>
    <property type="match status" value="1"/>
</dbReference>
<dbReference type="PANTHER" id="PTHR44757:SF2">
    <property type="entry name" value="BIOFILM ARCHITECTURE MAINTENANCE PROTEIN MBAA"/>
    <property type="match status" value="1"/>
</dbReference>
<dbReference type="InterPro" id="IPR029787">
    <property type="entry name" value="Nucleotide_cyclase"/>
</dbReference>
<dbReference type="CDD" id="cd01949">
    <property type="entry name" value="GGDEF"/>
    <property type="match status" value="1"/>
</dbReference>
<evidence type="ECO:0000259" key="1">
    <source>
        <dbReference type="PROSITE" id="PS50112"/>
    </source>
</evidence>
<dbReference type="InterPro" id="IPR000014">
    <property type="entry name" value="PAS"/>
</dbReference>
<dbReference type="PROSITE" id="PS50883">
    <property type="entry name" value="EAL"/>
    <property type="match status" value="1"/>
</dbReference>
<dbReference type="Pfam" id="PF00563">
    <property type="entry name" value="EAL"/>
    <property type="match status" value="1"/>
</dbReference>
<dbReference type="SUPFAM" id="SSF55785">
    <property type="entry name" value="PYP-like sensor domain (PAS domain)"/>
    <property type="match status" value="1"/>
</dbReference>
<dbReference type="CDD" id="cd00130">
    <property type="entry name" value="PAS"/>
    <property type="match status" value="1"/>
</dbReference>
<proteinExistence type="predicted"/>
<dbReference type="SUPFAM" id="SSF141868">
    <property type="entry name" value="EAL domain-like"/>
    <property type="match status" value="1"/>
</dbReference>
<dbReference type="NCBIfam" id="TIGR00254">
    <property type="entry name" value="GGDEF"/>
    <property type="match status" value="1"/>
</dbReference>
<dbReference type="SMART" id="SM00052">
    <property type="entry name" value="EAL"/>
    <property type="match status" value="1"/>
</dbReference>
<dbReference type="Gene3D" id="3.30.70.270">
    <property type="match status" value="1"/>
</dbReference>
<dbReference type="SMART" id="SM00267">
    <property type="entry name" value="GGDEF"/>
    <property type="match status" value="1"/>
</dbReference>
<evidence type="ECO:0000313" key="4">
    <source>
        <dbReference type="EMBL" id="MDW0108794.1"/>
    </source>
</evidence>
<dbReference type="RefSeq" id="WP_317934052.1">
    <property type="nucleotide sequence ID" value="NZ_JAUBDH010000001.1"/>
</dbReference>
<name>A0ABU4FVR8_9BACL</name>
<dbReference type="Pfam" id="PF13426">
    <property type="entry name" value="PAS_9"/>
    <property type="match status" value="1"/>
</dbReference>
<sequence>MRFFKSKNKNTKNALPKSILASIDKVELGSFILIFNREGEIIEYKGNITENSGVIRLGQKYSDFLTEEEQEKFTIHMQKAISGSVQHFPFKGHQDNIDYEFNVTMFPIAEDSNNVSGLYCILHNIRLAGPEKESYPNQLKDYTYVDSKEITGMLDAHGVVQYITPTITFLLGYEEDECMGKSFKNFVAADRLVPILERWKKLVQVPNSTIQGELKMVDAKGQHRDFELSATNYLTDPAINGIVFSCKDIHELKKRDRRIHYLTNHDHLTGLPNRKVFLDKTELELNVAKLASEKLAVFVLKIQNFKNINSAFGHEFGDRSLLNIATQLHKLFGNDMELLGRSSSNEFVILTKFIPDKQAADVLATSMQEVFNEPFYIEGQELVMNTSLGIAMFPEGGGTAKELYKNASTALHACSEHLRNSHKFYSKTTTTVMKREFVLNNDITTALGKSQFEVYFQPTYHAHTNQISCAEALIRWNHPEYGILSPGEFIKLAEGTGEILPIGEWVMDSACRILSEWHRQQFKIKVAVNVSALQFLDVTLPEVFYEITQRYNLDPKWIEIEITESTLLNTKRIPLLLQQLQEMGFGIVLDDFGTGYNSLKSLQELQPEKIKVDRSFVEKMLVDDRSETITTSIIWMAKMLSVQVVSEGVETVEQRDRLADLECNYFQGYLYSRPVSAKNMTRLLQKQSELEDPREGEPERRNYFRVKPDSHLKAQMTINEVNGKKINVGIVNILVENIGPGGLYFISTVDLPQREDVVLKFSMELFGEEYFFFGKLIHTKSERQYFGYGVSFQADEKTRSTYIHLFNKVEVRLNQPNAYKDLPLLEGRMQTFLEASNSMYE</sequence>
<dbReference type="InterPro" id="IPR035919">
    <property type="entry name" value="EAL_sf"/>
</dbReference>
<dbReference type="SUPFAM" id="SSF55073">
    <property type="entry name" value="Nucleotide cyclase"/>
    <property type="match status" value="1"/>
</dbReference>
<evidence type="ECO:0000313" key="5">
    <source>
        <dbReference type="Proteomes" id="UP001280629"/>
    </source>
</evidence>
<feature type="domain" description="GGDEF" evidence="3">
    <location>
        <begin position="293"/>
        <end position="427"/>
    </location>
</feature>
<comment type="caution">
    <text evidence="4">The sequence shown here is derived from an EMBL/GenBank/DDBJ whole genome shotgun (WGS) entry which is preliminary data.</text>
</comment>
<dbReference type="InterPro" id="IPR043128">
    <property type="entry name" value="Rev_trsase/Diguanyl_cyclase"/>
</dbReference>
<gene>
    <name evidence="4" type="ORF">QT716_01890</name>
</gene>
<feature type="domain" description="PAS" evidence="1">
    <location>
        <begin position="153"/>
        <end position="182"/>
    </location>
</feature>
<reference evidence="4 5" key="1">
    <citation type="submission" date="2023-06" db="EMBL/GenBank/DDBJ databases">
        <title>Sporosarcina sp. nov., isolated from Korean traditional fermented seafood 'Jeotgal'.</title>
        <authorList>
            <person name="Yang A.-I."/>
            <person name="Shin N.-R."/>
        </authorList>
    </citation>
    <scope>NUCLEOTIDE SEQUENCE [LARGE SCALE GENOMIC DNA]</scope>
    <source>
        <strain evidence="4 5">KCTC3840</strain>
    </source>
</reference>
<dbReference type="EMBL" id="JAUBDH010000001">
    <property type="protein sequence ID" value="MDW0108794.1"/>
    <property type="molecule type" value="Genomic_DNA"/>
</dbReference>
<protein>
    <submittedName>
        <fullName evidence="4">EAL domain-containing protein</fullName>
    </submittedName>
</protein>
<dbReference type="Pfam" id="PF00990">
    <property type="entry name" value="GGDEF"/>
    <property type="match status" value="1"/>
</dbReference>
<dbReference type="InterPro" id="IPR052155">
    <property type="entry name" value="Biofilm_reg_signaling"/>
</dbReference>
<feature type="domain" description="EAL" evidence="2">
    <location>
        <begin position="436"/>
        <end position="688"/>
    </location>
</feature>
<dbReference type="Gene3D" id="3.30.450.20">
    <property type="entry name" value="PAS domain"/>
    <property type="match status" value="2"/>
</dbReference>
<evidence type="ECO:0000259" key="3">
    <source>
        <dbReference type="PROSITE" id="PS50887"/>
    </source>
</evidence>